<keyword evidence="3" id="KW-1185">Reference proteome</keyword>
<dbReference type="RefSeq" id="XP_064685377.1">
    <property type="nucleotide sequence ID" value="XM_064828175.1"/>
</dbReference>
<feature type="transmembrane region" description="Helical" evidence="1">
    <location>
        <begin position="12"/>
        <end position="39"/>
    </location>
</feature>
<evidence type="ECO:0000256" key="1">
    <source>
        <dbReference type="SAM" id="Phobius"/>
    </source>
</evidence>
<protein>
    <recommendedName>
        <fullName evidence="4">Copper transporter</fullName>
    </recommendedName>
</protein>
<evidence type="ECO:0008006" key="4">
    <source>
        <dbReference type="Google" id="ProtNLM"/>
    </source>
</evidence>
<proteinExistence type="predicted"/>
<organism evidence="2 3">
    <name type="scientific">Mucor velutinosus</name>
    <dbReference type="NCBI Taxonomy" id="708070"/>
    <lineage>
        <taxon>Eukaryota</taxon>
        <taxon>Fungi</taxon>
        <taxon>Fungi incertae sedis</taxon>
        <taxon>Mucoromycota</taxon>
        <taxon>Mucoromycotina</taxon>
        <taxon>Mucoromycetes</taxon>
        <taxon>Mucorales</taxon>
        <taxon>Mucorineae</taxon>
        <taxon>Mucoraceae</taxon>
        <taxon>Mucor</taxon>
    </lineage>
</organism>
<gene>
    <name evidence="2" type="ORF">ATC70_008933</name>
</gene>
<keyword evidence="1" id="KW-1133">Transmembrane helix</keyword>
<name>A0AAN7DP73_9FUNG</name>
<dbReference type="EMBL" id="JASEJX010000012">
    <property type="protein sequence ID" value="KAK4518711.1"/>
    <property type="molecule type" value="Genomic_DNA"/>
</dbReference>
<dbReference type="AlphaFoldDB" id="A0AAN7DP73"/>
<evidence type="ECO:0000313" key="2">
    <source>
        <dbReference type="EMBL" id="KAK4518711.1"/>
    </source>
</evidence>
<evidence type="ECO:0000313" key="3">
    <source>
        <dbReference type="Proteomes" id="UP001304243"/>
    </source>
</evidence>
<accession>A0AAN7DP73</accession>
<dbReference type="Proteomes" id="UP001304243">
    <property type="component" value="Unassembled WGS sequence"/>
</dbReference>
<keyword evidence="1" id="KW-0472">Membrane</keyword>
<keyword evidence="1" id="KW-0812">Transmembrane</keyword>
<reference evidence="2 3" key="1">
    <citation type="submission" date="2022-11" db="EMBL/GenBank/DDBJ databases">
        <title>Mucor velutinosus strain NIH1002 WGS.</title>
        <authorList>
            <person name="Subramanian P."/>
            <person name="Mullikin J.C."/>
            <person name="Segre J.A."/>
            <person name="Zelazny A.M."/>
        </authorList>
    </citation>
    <scope>NUCLEOTIDE SEQUENCE [LARGE SCALE GENOMIC DNA]</scope>
    <source>
        <strain evidence="2 3">NIH1002</strain>
    </source>
</reference>
<dbReference type="GeneID" id="89952619"/>
<comment type="caution">
    <text evidence="2">The sequence shown here is derived from an EMBL/GenBank/DDBJ whole genome shotgun (WGS) entry which is preliminary data.</text>
</comment>
<sequence length="74" mass="8528">MLYGIATTMRLLYMLVVMYFNTNLFIAVVLSLVLSQFIIEIIKLKKQLNHGNGYSDLRSSNEHLIIPKIVINDE</sequence>